<gene>
    <name evidence="4" type="ORF">ENR23_09995</name>
</gene>
<feature type="domain" description="PEGA" evidence="3">
    <location>
        <begin position="411"/>
        <end position="480"/>
    </location>
</feature>
<dbReference type="Gene3D" id="1.25.40.10">
    <property type="entry name" value="Tetratricopeptide repeat domain"/>
    <property type="match status" value="1"/>
</dbReference>
<feature type="region of interest" description="Disordered" evidence="1">
    <location>
        <begin position="218"/>
        <end position="269"/>
    </location>
</feature>
<dbReference type="AlphaFoldDB" id="A0A832I4N6"/>
<sequence>MAIVQKMLQKDVSKRYARMAQVRQDLENVFEEMGLTRGRDLLREYAQDPTGVAETLRKKRLSRHLDQGVYFETMGLGKIDDAMLEFRRVLHLDPENKVAREHLKKLEKEREKHPAAAAAAAPPADSDATVVMPAGFQPAPAAAKAPPAPAPVGGAARGASMPPRGASTAPRSAPAAAPAEPDRGARRTRTLLIGSGAALAVIVAVAGYLVFGRGGGEEPADGGGGGPAASAPAAPAAPPPTAAEPVPPVAPPQTSSATTGGTLAGLEIRTEPTGARVLLNGKLETRRTNYLREDLAPGEYVVRVERPGYVAQEQRLTLRAGERQQVVMALAMDPNATGTVTLRVQPFATFYVDEQPMGQPNVVTQQFKLKPGQYTIRAVHPSFDPKVWSNVRVEPGGAVNLSYDFTRGSVGTLNVSSGGVWAYVVLNGQNTGKTTPASFPDLKPGTYKVTLVREGFVVEGGEKTVRVTEGGSASVDFRLRLQ</sequence>
<reference evidence="4" key="1">
    <citation type="journal article" date="2020" name="mSystems">
        <title>Genome- and Community-Level Interaction Insights into Carbon Utilization and Element Cycling Functions of Hydrothermarchaeota in Hydrothermal Sediment.</title>
        <authorList>
            <person name="Zhou Z."/>
            <person name="Liu Y."/>
            <person name="Xu W."/>
            <person name="Pan J."/>
            <person name="Luo Z.H."/>
            <person name="Li M."/>
        </authorList>
    </citation>
    <scope>NUCLEOTIDE SEQUENCE [LARGE SCALE GENOMIC DNA]</scope>
    <source>
        <strain evidence="4">SpSt-381</strain>
    </source>
</reference>
<name>A0A832I4N6_UNCEI</name>
<feature type="compositionally biased region" description="Low complexity" evidence="1">
    <location>
        <begin position="133"/>
        <end position="179"/>
    </location>
</feature>
<organism evidence="4">
    <name type="scientific">Eiseniibacteriota bacterium</name>
    <dbReference type="NCBI Taxonomy" id="2212470"/>
    <lineage>
        <taxon>Bacteria</taxon>
        <taxon>Candidatus Eiseniibacteriota</taxon>
    </lineage>
</organism>
<evidence type="ECO:0000259" key="3">
    <source>
        <dbReference type="Pfam" id="PF08308"/>
    </source>
</evidence>
<keyword evidence="2" id="KW-0812">Transmembrane</keyword>
<comment type="caution">
    <text evidence="4">The sequence shown here is derived from an EMBL/GenBank/DDBJ whole genome shotgun (WGS) entry which is preliminary data.</text>
</comment>
<dbReference type="EMBL" id="DSQF01000020">
    <property type="protein sequence ID" value="HGZ43736.1"/>
    <property type="molecule type" value="Genomic_DNA"/>
</dbReference>
<dbReference type="InterPro" id="IPR013229">
    <property type="entry name" value="PEGA"/>
</dbReference>
<dbReference type="InterPro" id="IPR011990">
    <property type="entry name" value="TPR-like_helical_dom_sf"/>
</dbReference>
<dbReference type="PANTHER" id="PTHR36194:SF1">
    <property type="entry name" value="S-LAYER-LIKE PROTEIN"/>
    <property type="match status" value="1"/>
</dbReference>
<feature type="compositionally biased region" description="Pro residues" evidence="1">
    <location>
        <begin position="235"/>
        <end position="251"/>
    </location>
</feature>
<feature type="transmembrane region" description="Helical" evidence="2">
    <location>
        <begin position="191"/>
        <end position="211"/>
    </location>
</feature>
<feature type="compositionally biased region" description="Low complexity" evidence="1">
    <location>
        <begin position="252"/>
        <end position="266"/>
    </location>
</feature>
<keyword evidence="2" id="KW-1133">Transmembrane helix</keyword>
<accession>A0A832I4N6</accession>
<feature type="region of interest" description="Disordered" evidence="1">
    <location>
        <begin position="107"/>
        <end position="184"/>
    </location>
</feature>
<evidence type="ECO:0000256" key="2">
    <source>
        <dbReference type="SAM" id="Phobius"/>
    </source>
</evidence>
<proteinExistence type="predicted"/>
<feature type="compositionally biased region" description="Low complexity" evidence="1">
    <location>
        <begin position="115"/>
        <end position="124"/>
    </location>
</feature>
<evidence type="ECO:0000256" key="1">
    <source>
        <dbReference type="SAM" id="MobiDB-lite"/>
    </source>
</evidence>
<feature type="domain" description="PEGA" evidence="3">
    <location>
        <begin position="265"/>
        <end position="330"/>
    </location>
</feature>
<keyword evidence="2" id="KW-0472">Membrane</keyword>
<evidence type="ECO:0000313" key="4">
    <source>
        <dbReference type="EMBL" id="HGZ43736.1"/>
    </source>
</evidence>
<dbReference type="PANTHER" id="PTHR36194">
    <property type="entry name" value="S-LAYER-LIKE PROTEIN"/>
    <property type="match status" value="1"/>
</dbReference>
<dbReference type="Pfam" id="PF08308">
    <property type="entry name" value="PEGA"/>
    <property type="match status" value="2"/>
</dbReference>
<dbReference type="Gene3D" id="2.60.40.1120">
    <property type="entry name" value="Carboxypeptidase-like, regulatory domain"/>
    <property type="match status" value="1"/>
</dbReference>
<protein>
    <submittedName>
        <fullName evidence="4">PEGA domain-containing protein</fullName>
    </submittedName>
</protein>